<dbReference type="OrthoDB" id="5836006at2759"/>
<organism evidence="2 3">
    <name type="scientific">Stichopus japonicus</name>
    <name type="common">Sea cucumber</name>
    <dbReference type="NCBI Taxonomy" id="307972"/>
    <lineage>
        <taxon>Eukaryota</taxon>
        <taxon>Metazoa</taxon>
        <taxon>Echinodermata</taxon>
        <taxon>Eleutherozoa</taxon>
        <taxon>Echinozoa</taxon>
        <taxon>Holothuroidea</taxon>
        <taxon>Aspidochirotacea</taxon>
        <taxon>Aspidochirotida</taxon>
        <taxon>Stichopodidae</taxon>
        <taxon>Apostichopus</taxon>
    </lineage>
</organism>
<sequence>MFPPHDNSSSEAEGAYDHAVEYLEKKKSESSEDRRDHRTPRVGTLSKAEWEATSLYLVFAFVKEDTEDAAKDLEKETKEEEKEVEEEEVEEEEETASPTEGEVPDDDADSEGKRKAEIEESISATREIEEDEPPLKKQST</sequence>
<feature type="compositionally biased region" description="Polar residues" evidence="1">
    <location>
        <begin position="1"/>
        <end position="11"/>
    </location>
</feature>
<feature type="compositionally biased region" description="Basic and acidic residues" evidence="1">
    <location>
        <begin position="70"/>
        <end position="81"/>
    </location>
</feature>
<protein>
    <submittedName>
        <fullName evidence="2">RNA (Guanine-7-) methyltransferase</fullName>
    </submittedName>
</protein>
<comment type="caution">
    <text evidence="2">The sequence shown here is derived from an EMBL/GenBank/DDBJ whole genome shotgun (WGS) entry which is preliminary data.</text>
</comment>
<evidence type="ECO:0000313" key="2">
    <source>
        <dbReference type="EMBL" id="PIK38897.1"/>
    </source>
</evidence>
<evidence type="ECO:0000256" key="1">
    <source>
        <dbReference type="SAM" id="MobiDB-lite"/>
    </source>
</evidence>
<dbReference type="EMBL" id="MRZV01001304">
    <property type="protein sequence ID" value="PIK38897.1"/>
    <property type="molecule type" value="Genomic_DNA"/>
</dbReference>
<gene>
    <name evidence="2" type="ORF">BSL78_24273</name>
</gene>
<dbReference type="GO" id="GO:0008168">
    <property type="term" value="F:methyltransferase activity"/>
    <property type="evidence" value="ECO:0007669"/>
    <property type="project" value="UniProtKB-KW"/>
</dbReference>
<keyword evidence="2" id="KW-0489">Methyltransferase</keyword>
<dbReference type="Proteomes" id="UP000230750">
    <property type="component" value="Unassembled WGS sequence"/>
</dbReference>
<dbReference type="AlphaFoldDB" id="A0A2G8JSZ2"/>
<dbReference type="GO" id="GO:0032259">
    <property type="term" value="P:methylation"/>
    <property type="evidence" value="ECO:0007669"/>
    <property type="project" value="UniProtKB-KW"/>
</dbReference>
<keyword evidence="2" id="KW-0808">Transferase</keyword>
<evidence type="ECO:0000313" key="3">
    <source>
        <dbReference type="Proteomes" id="UP000230750"/>
    </source>
</evidence>
<feature type="compositionally biased region" description="Basic and acidic residues" evidence="1">
    <location>
        <begin position="15"/>
        <end position="36"/>
    </location>
</feature>
<proteinExistence type="predicted"/>
<feature type="compositionally biased region" description="Acidic residues" evidence="1">
    <location>
        <begin position="82"/>
        <end position="95"/>
    </location>
</feature>
<feature type="region of interest" description="Disordered" evidence="1">
    <location>
        <begin position="1"/>
        <end position="47"/>
    </location>
</feature>
<feature type="region of interest" description="Disordered" evidence="1">
    <location>
        <begin position="70"/>
        <end position="140"/>
    </location>
</feature>
<accession>A0A2G8JSZ2</accession>
<name>A0A2G8JSZ2_STIJA</name>
<reference evidence="2 3" key="1">
    <citation type="journal article" date="2017" name="PLoS Biol.">
        <title>The sea cucumber genome provides insights into morphological evolution and visceral regeneration.</title>
        <authorList>
            <person name="Zhang X."/>
            <person name="Sun L."/>
            <person name="Yuan J."/>
            <person name="Sun Y."/>
            <person name="Gao Y."/>
            <person name="Zhang L."/>
            <person name="Li S."/>
            <person name="Dai H."/>
            <person name="Hamel J.F."/>
            <person name="Liu C."/>
            <person name="Yu Y."/>
            <person name="Liu S."/>
            <person name="Lin W."/>
            <person name="Guo K."/>
            <person name="Jin S."/>
            <person name="Xu P."/>
            <person name="Storey K.B."/>
            <person name="Huan P."/>
            <person name="Zhang T."/>
            <person name="Zhou Y."/>
            <person name="Zhang J."/>
            <person name="Lin C."/>
            <person name="Li X."/>
            <person name="Xing L."/>
            <person name="Huo D."/>
            <person name="Sun M."/>
            <person name="Wang L."/>
            <person name="Mercier A."/>
            <person name="Li F."/>
            <person name="Yang H."/>
            <person name="Xiang J."/>
        </authorList>
    </citation>
    <scope>NUCLEOTIDE SEQUENCE [LARGE SCALE GENOMIC DNA]</scope>
    <source>
        <strain evidence="2">Shaxun</strain>
        <tissue evidence="2">Muscle</tissue>
    </source>
</reference>
<keyword evidence="3" id="KW-1185">Reference proteome</keyword>